<gene>
    <name evidence="2" type="ORF">ACFQRB_20675</name>
</gene>
<dbReference type="EMBL" id="JBHSZG010000009">
    <property type="protein sequence ID" value="MFC7138230.1"/>
    <property type="molecule type" value="Genomic_DNA"/>
</dbReference>
<keyword evidence="3" id="KW-1185">Reference proteome</keyword>
<reference evidence="2 3" key="1">
    <citation type="journal article" date="2019" name="Int. J. Syst. Evol. Microbiol.">
        <title>The Global Catalogue of Microorganisms (GCM) 10K type strain sequencing project: providing services to taxonomists for standard genome sequencing and annotation.</title>
        <authorList>
            <consortium name="The Broad Institute Genomics Platform"/>
            <consortium name="The Broad Institute Genome Sequencing Center for Infectious Disease"/>
            <person name="Wu L."/>
            <person name="Ma J."/>
        </authorList>
    </citation>
    <scope>NUCLEOTIDE SEQUENCE [LARGE SCALE GENOMIC DNA]</scope>
    <source>
        <strain evidence="2 3">DT92</strain>
    </source>
</reference>
<comment type="caution">
    <text evidence="2">The sequence shown here is derived from an EMBL/GenBank/DDBJ whole genome shotgun (WGS) entry which is preliminary data.</text>
</comment>
<evidence type="ECO:0000313" key="2">
    <source>
        <dbReference type="EMBL" id="MFC7138230.1"/>
    </source>
</evidence>
<name>A0ABD5XX78_9EURY</name>
<accession>A0ABD5XX78</accession>
<feature type="region of interest" description="Disordered" evidence="1">
    <location>
        <begin position="30"/>
        <end position="63"/>
    </location>
</feature>
<sequence>MSYLRYYALLVLGDAEPALDLIPERRAAVRADGGERPDAASNDETDAGDTDTTEDGNGSNADE</sequence>
<evidence type="ECO:0000313" key="3">
    <source>
        <dbReference type="Proteomes" id="UP001596368"/>
    </source>
</evidence>
<evidence type="ECO:0000256" key="1">
    <source>
        <dbReference type="SAM" id="MobiDB-lite"/>
    </source>
</evidence>
<protein>
    <submittedName>
        <fullName evidence="2">Uncharacterized protein</fullName>
    </submittedName>
</protein>
<dbReference type="Proteomes" id="UP001596368">
    <property type="component" value="Unassembled WGS sequence"/>
</dbReference>
<proteinExistence type="predicted"/>
<dbReference type="AlphaFoldDB" id="A0ABD5XX78"/>
<feature type="compositionally biased region" description="Acidic residues" evidence="1">
    <location>
        <begin position="41"/>
        <end position="54"/>
    </location>
</feature>
<organism evidence="2 3">
    <name type="scientific">Halobaculum litoreum</name>
    <dbReference type="NCBI Taxonomy" id="3031998"/>
    <lineage>
        <taxon>Archaea</taxon>
        <taxon>Methanobacteriati</taxon>
        <taxon>Methanobacteriota</taxon>
        <taxon>Stenosarchaea group</taxon>
        <taxon>Halobacteria</taxon>
        <taxon>Halobacteriales</taxon>
        <taxon>Haloferacaceae</taxon>
        <taxon>Halobaculum</taxon>
    </lineage>
</organism>